<organism evidence="2 3">
    <name type="scientific">Pelobates cultripes</name>
    <name type="common">Western spadefoot toad</name>
    <dbReference type="NCBI Taxonomy" id="61616"/>
    <lineage>
        <taxon>Eukaryota</taxon>
        <taxon>Metazoa</taxon>
        <taxon>Chordata</taxon>
        <taxon>Craniata</taxon>
        <taxon>Vertebrata</taxon>
        <taxon>Euteleostomi</taxon>
        <taxon>Amphibia</taxon>
        <taxon>Batrachia</taxon>
        <taxon>Anura</taxon>
        <taxon>Pelobatoidea</taxon>
        <taxon>Pelobatidae</taxon>
        <taxon>Pelobates</taxon>
    </lineage>
</organism>
<dbReference type="AlphaFoldDB" id="A0AAD1SX35"/>
<feature type="compositionally biased region" description="Basic and acidic residues" evidence="1">
    <location>
        <begin position="9"/>
        <end position="21"/>
    </location>
</feature>
<dbReference type="Proteomes" id="UP001295444">
    <property type="component" value="Chromosome 08"/>
</dbReference>
<proteinExistence type="predicted"/>
<sequence length="66" mass="7626">MFLGRRGRGREQAYEKSDSRTEKQLLTISLTYLRLELLGKEKLTSQNLHCMALTSTTKVETINLPR</sequence>
<name>A0AAD1SX35_PELCU</name>
<evidence type="ECO:0000313" key="3">
    <source>
        <dbReference type="Proteomes" id="UP001295444"/>
    </source>
</evidence>
<reference evidence="2" key="1">
    <citation type="submission" date="2022-03" db="EMBL/GenBank/DDBJ databases">
        <authorList>
            <person name="Alioto T."/>
            <person name="Alioto T."/>
            <person name="Gomez Garrido J."/>
        </authorList>
    </citation>
    <scope>NUCLEOTIDE SEQUENCE</scope>
</reference>
<evidence type="ECO:0000256" key="1">
    <source>
        <dbReference type="SAM" id="MobiDB-lite"/>
    </source>
</evidence>
<feature type="region of interest" description="Disordered" evidence="1">
    <location>
        <begin position="1"/>
        <end position="21"/>
    </location>
</feature>
<accession>A0AAD1SX35</accession>
<keyword evidence="3" id="KW-1185">Reference proteome</keyword>
<evidence type="ECO:0000313" key="2">
    <source>
        <dbReference type="EMBL" id="CAH2311258.1"/>
    </source>
</evidence>
<dbReference type="EMBL" id="OW240919">
    <property type="protein sequence ID" value="CAH2311258.1"/>
    <property type="molecule type" value="Genomic_DNA"/>
</dbReference>
<protein>
    <submittedName>
        <fullName evidence="2">Uncharacterized protein</fullName>
    </submittedName>
</protein>
<gene>
    <name evidence="2" type="ORF">PECUL_23A021154</name>
</gene>